<reference evidence="1 2" key="1">
    <citation type="journal article" date="2013" name="BMC Genomics">
        <title>The miniature genome of a carnivorous plant Genlisea aurea contains a low number of genes and short non-coding sequences.</title>
        <authorList>
            <person name="Leushkin E.V."/>
            <person name="Sutormin R.A."/>
            <person name="Nabieva E.R."/>
            <person name="Penin A.A."/>
            <person name="Kondrashov A.S."/>
            <person name="Logacheva M.D."/>
        </authorList>
    </citation>
    <scope>NUCLEOTIDE SEQUENCE [LARGE SCALE GENOMIC DNA]</scope>
</reference>
<organism evidence="1 2">
    <name type="scientific">Genlisea aurea</name>
    <dbReference type="NCBI Taxonomy" id="192259"/>
    <lineage>
        <taxon>Eukaryota</taxon>
        <taxon>Viridiplantae</taxon>
        <taxon>Streptophyta</taxon>
        <taxon>Embryophyta</taxon>
        <taxon>Tracheophyta</taxon>
        <taxon>Spermatophyta</taxon>
        <taxon>Magnoliopsida</taxon>
        <taxon>eudicotyledons</taxon>
        <taxon>Gunneridae</taxon>
        <taxon>Pentapetalae</taxon>
        <taxon>asterids</taxon>
        <taxon>lamiids</taxon>
        <taxon>Lamiales</taxon>
        <taxon>Lentibulariaceae</taxon>
        <taxon>Genlisea</taxon>
    </lineage>
</organism>
<feature type="non-terminal residue" evidence="1">
    <location>
        <position position="244"/>
    </location>
</feature>
<dbReference type="Proteomes" id="UP000015453">
    <property type="component" value="Unassembled WGS sequence"/>
</dbReference>
<gene>
    <name evidence="1" type="ORF">M569_00338</name>
</gene>
<accession>S8ENJ2</accession>
<name>S8ENJ2_9LAMI</name>
<evidence type="ECO:0000313" key="2">
    <source>
        <dbReference type="Proteomes" id="UP000015453"/>
    </source>
</evidence>
<dbReference type="OrthoDB" id="1874341at2759"/>
<comment type="caution">
    <text evidence="1">The sequence shown here is derived from an EMBL/GenBank/DDBJ whole genome shotgun (WGS) entry which is preliminary data.</text>
</comment>
<keyword evidence="2" id="KW-1185">Reference proteome</keyword>
<evidence type="ECO:0000313" key="1">
    <source>
        <dbReference type="EMBL" id="EPS74417.1"/>
    </source>
</evidence>
<sequence length="244" mass="27501">VLENLSCGTHFVELSSQISGKSLTFNEELDLRPWWTPTPDRNYLLGPFEGVSFYPSENRVYEMEHSRRNALKNIEKRSLIPRVIYLSIHVASASMKENIEPSGSIIDPRLLAELKVLLERHAAILDSSFREAIELVFGVSGGEKSFEARSSDDTIDWINFAVFLNAWNLNSHEINDGRTWKLVSSLFRNLVSEKLKNAGPMLSSPGNDLPFLVQLVTESLSWHSLIIQSCVRSLQPSSAGKKKK</sequence>
<dbReference type="AlphaFoldDB" id="S8ENJ2"/>
<dbReference type="EMBL" id="AUSU01000076">
    <property type="protein sequence ID" value="EPS74417.1"/>
    <property type="molecule type" value="Genomic_DNA"/>
</dbReference>
<feature type="non-terminal residue" evidence="1">
    <location>
        <position position="1"/>
    </location>
</feature>
<protein>
    <submittedName>
        <fullName evidence="1">Uncharacterized protein</fullName>
    </submittedName>
</protein>
<proteinExistence type="predicted"/>